<gene>
    <name evidence="1" type="ORF">C2G38_2143910</name>
</gene>
<dbReference type="Proteomes" id="UP000266673">
    <property type="component" value="Unassembled WGS sequence"/>
</dbReference>
<proteinExistence type="predicted"/>
<comment type="caution">
    <text evidence="1">The sequence shown here is derived from an EMBL/GenBank/DDBJ whole genome shotgun (WGS) entry which is preliminary data.</text>
</comment>
<keyword evidence="2" id="KW-1185">Reference proteome</keyword>
<reference evidence="1 2" key="1">
    <citation type="submission" date="2018-06" db="EMBL/GenBank/DDBJ databases">
        <title>Comparative genomics reveals the genomic features of Rhizophagus irregularis, R. cerebriforme, R. diaphanum and Gigaspora rosea, and their symbiotic lifestyle signature.</title>
        <authorList>
            <person name="Morin E."/>
            <person name="San Clemente H."/>
            <person name="Chen E.C.H."/>
            <person name="De La Providencia I."/>
            <person name="Hainaut M."/>
            <person name="Kuo A."/>
            <person name="Kohler A."/>
            <person name="Murat C."/>
            <person name="Tang N."/>
            <person name="Roy S."/>
            <person name="Loubradou J."/>
            <person name="Henrissat B."/>
            <person name="Grigoriev I.V."/>
            <person name="Corradi N."/>
            <person name="Roux C."/>
            <person name="Martin F.M."/>
        </authorList>
    </citation>
    <scope>NUCLEOTIDE SEQUENCE [LARGE SCALE GENOMIC DNA]</scope>
    <source>
        <strain evidence="1 2">DAOM 194757</strain>
    </source>
</reference>
<dbReference type="OrthoDB" id="2322297at2759"/>
<evidence type="ECO:0000313" key="2">
    <source>
        <dbReference type="Proteomes" id="UP000266673"/>
    </source>
</evidence>
<accession>A0A397UWW7</accession>
<evidence type="ECO:0000313" key="1">
    <source>
        <dbReference type="EMBL" id="RIB14734.1"/>
    </source>
</evidence>
<name>A0A397UWW7_9GLOM</name>
<sequence>MKCPDYDKAIEEYKVGNTLVKCELKKFLWSMGDYISLYVNLTSLKPTTVDINIKKIKLQLIELQCIAKNNAIIAANKIESTKVLIDKKKLPTLPQPSENNYSYEVGMRIPSKNNTKFIPLNISTKEFQRILITHRLKAKIEFKKGSYLVFQSDIGMISSLTPEEIKEGKDKGLIYYEKS</sequence>
<organism evidence="1 2">
    <name type="scientific">Gigaspora rosea</name>
    <dbReference type="NCBI Taxonomy" id="44941"/>
    <lineage>
        <taxon>Eukaryota</taxon>
        <taxon>Fungi</taxon>
        <taxon>Fungi incertae sedis</taxon>
        <taxon>Mucoromycota</taxon>
        <taxon>Glomeromycotina</taxon>
        <taxon>Glomeromycetes</taxon>
        <taxon>Diversisporales</taxon>
        <taxon>Gigasporaceae</taxon>
        <taxon>Gigaspora</taxon>
    </lineage>
</organism>
<dbReference type="EMBL" id="QKWP01000801">
    <property type="protein sequence ID" value="RIB14734.1"/>
    <property type="molecule type" value="Genomic_DNA"/>
</dbReference>
<protein>
    <submittedName>
        <fullName evidence="1">Uncharacterized protein</fullName>
    </submittedName>
</protein>
<dbReference type="AlphaFoldDB" id="A0A397UWW7"/>